<comment type="caution">
    <text evidence="3">The sequence shown here is derived from an EMBL/GenBank/DDBJ whole genome shotgun (WGS) entry which is preliminary data.</text>
</comment>
<feature type="non-terminal residue" evidence="3">
    <location>
        <position position="158"/>
    </location>
</feature>
<sequence>MDNIPIEQLIAFSGEIFYQHVQEHYGKNVEMILRFHDIDNYLILGGTSKQELLETFEKPNDENDTRELIGLKSKICNISEGKILLKIGTKNKMILLLKSAQDIVNKRKRQFTDQAKLNRLNKHRSSSSSLSNSSSDTEMNMKKYATSIEESIGKILTN</sequence>
<evidence type="ECO:0000256" key="1">
    <source>
        <dbReference type="SAM" id="MobiDB-lite"/>
    </source>
</evidence>
<feature type="region of interest" description="Disordered" evidence="1">
    <location>
        <begin position="119"/>
        <end position="139"/>
    </location>
</feature>
<dbReference type="AlphaFoldDB" id="A0A820XY97"/>
<proteinExistence type="predicted"/>
<evidence type="ECO:0000313" key="4">
    <source>
        <dbReference type="Proteomes" id="UP000663866"/>
    </source>
</evidence>
<organism evidence="3 4">
    <name type="scientific">Rotaria magnacalcarata</name>
    <dbReference type="NCBI Taxonomy" id="392030"/>
    <lineage>
        <taxon>Eukaryota</taxon>
        <taxon>Metazoa</taxon>
        <taxon>Spiralia</taxon>
        <taxon>Gnathifera</taxon>
        <taxon>Rotifera</taxon>
        <taxon>Eurotatoria</taxon>
        <taxon>Bdelloidea</taxon>
        <taxon>Philodinida</taxon>
        <taxon>Philodinidae</taxon>
        <taxon>Rotaria</taxon>
    </lineage>
</organism>
<name>A0A820XY97_9BILA</name>
<evidence type="ECO:0000313" key="2">
    <source>
        <dbReference type="EMBL" id="CAF2117503.1"/>
    </source>
</evidence>
<dbReference type="Proteomes" id="UP000663856">
    <property type="component" value="Unassembled WGS sequence"/>
</dbReference>
<reference evidence="3" key="1">
    <citation type="submission" date="2021-02" db="EMBL/GenBank/DDBJ databases">
        <authorList>
            <person name="Nowell W R."/>
        </authorList>
    </citation>
    <scope>NUCLEOTIDE SEQUENCE</scope>
</reference>
<keyword evidence="4" id="KW-1185">Reference proteome</keyword>
<feature type="compositionally biased region" description="Low complexity" evidence="1">
    <location>
        <begin position="126"/>
        <end position="135"/>
    </location>
</feature>
<dbReference type="EMBL" id="CAJOBG010058995">
    <property type="protein sequence ID" value="CAF4538312.1"/>
    <property type="molecule type" value="Genomic_DNA"/>
</dbReference>
<dbReference type="Proteomes" id="UP000663866">
    <property type="component" value="Unassembled WGS sequence"/>
</dbReference>
<evidence type="ECO:0000313" key="3">
    <source>
        <dbReference type="EMBL" id="CAF4538312.1"/>
    </source>
</evidence>
<gene>
    <name evidence="3" type="ORF">OVN521_LOCUS42642</name>
    <name evidence="2" type="ORF">WKI299_LOCUS23569</name>
</gene>
<protein>
    <submittedName>
        <fullName evidence="3">Uncharacterized protein</fullName>
    </submittedName>
</protein>
<dbReference type="EMBL" id="CAJNRF010010151">
    <property type="protein sequence ID" value="CAF2117503.1"/>
    <property type="molecule type" value="Genomic_DNA"/>
</dbReference>
<accession>A0A820XY97</accession>